<dbReference type="EMBL" id="CAACVJ010000503">
    <property type="protein sequence ID" value="VEP17123.1"/>
    <property type="molecule type" value="Genomic_DNA"/>
</dbReference>
<organism evidence="1 2">
    <name type="scientific">Hyella patelloides LEGE 07179</name>
    <dbReference type="NCBI Taxonomy" id="945734"/>
    <lineage>
        <taxon>Bacteria</taxon>
        <taxon>Bacillati</taxon>
        <taxon>Cyanobacteriota</taxon>
        <taxon>Cyanophyceae</taxon>
        <taxon>Pleurocapsales</taxon>
        <taxon>Hyellaceae</taxon>
        <taxon>Hyella</taxon>
    </lineage>
</organism>
<gene>
    <name evidence="1" type="ORF">H1P_5510003</name>
</gene>
<evidence type="ECO:0000313" key="1">
    <source>
        <dbReference type="EMBL" id="VEP17123.1"/>
    </source>
</evidence>
<dbReference type="Proteomes" id="UP000320055">
    <property type="component" value="Unassembled WGS sequence"/>
</dbReference>
<reference evidence="1 2" key="1">
    <citation type="submission" date="2019-01" db="EMBL/GenBank/DDBJ databases">
        <authorList>
            <person name="Brito A."/>
        </authorList>
    </citation>
    <scope>NUCLEOTIDE SEQUENCE [LARGE SCALE GENOMIC DNA]</scope>
    <source>
        <strain evidence="1">1</strain>
    </source>
</reference>
<accession>A0A563W0Q9</accession>
<dbReference type="RefSeq" id="WP_144875722.1">
    <property type="nucleotide sequence ID" value="NZ_LR214285.1"/>
</dbReference>
<name>A0A563W0Q9_9CYAN</name>
<protein>
    <submittedName>
        <fullName evidence="1">Uncharacterized protein</fullName>
    </submittedName>
</protein>
<dbReference type="AlphaFoldDB" id="A0A563W0Q9"/>
<evidence type="ECO:0000313" key="2">
    <source>
        <dbReference type="Proteomes" id="UP000320055"/>
    </source>
</evidence>
<proteinExistence type="predicted"/>
<keyword evidence="2" id="KW-1185">Reference proteome</keyword>
<sequence length="98" mass="11505">MTQDNHQPKILLETELELLIFKRLLEKNPELATEKALGIYEDFLNLSRETKFLERICESLLADNRSLLADNQRLRNELIEISSPKTVELPSFLNSRRH</sequence>